<gene>
    <name evidence="1" type="ORF">PDESU_05801</name>
</gene>
<dbReference type="AlphaFoldDB" id="A0A6C2UB04"/>
<accession>A0A6C2UB04</accession>
<protein>
    <submittedName>
        <fullName evidence="1">Uncharacterized protein</fullName>
    </submittedName>
</protein>
<dbReference type="EMBL" id="CAAHFG010000004">
    <property type="protein sequence ID" value="VGO17205.1"/>
    <property type="molecule type" value="Genomic_DNA"/>
</dbReference>
<dbReference type="RefSeq" id="WP_136082693.1">
    <property type="nucleotide sequence ID" value="NZ_CAAHFG010000004.1"/>
</dbReference>
<name>A0A6C2UB04_PONDE</name>
<dbReference type="Proteomes" id="UP000366872">
    <property type="component" value="Unassembled WGS sequence"/>
</dbReference>
<proteinExistence type="predicted"/>
<sequence length="94" mass="10929">MNHKIIPDQQIPPQTHARGRGHIIFPEFLGLTCSKDGTKGDCLIYPDTPQNRKRLVQAKCRYNRRHTGSFADCHFVHRYEIHRGEPVIVIQRIV</sequence>
<evidence type="ECO:0000313" key="1">
    <source>
        <dbReference type="EMBL" id="VGO17205.1"/>
    </source>
</evidence>
<evidence type="ECO:0000313" key="2">
    <source>
        <dbReference type="Proteomes" id="UP000366872"/>
    </source>
</evidence>
<organism evidence="1 2">
    <name type="scientific">Pontiella desulfatans</name>
    <dbReference type="NCBI Taxonomy" id="2750659"/>
    <lineage>
        <taxon>Bacteria</taxon>
        <taxon>Pseudomonadati</taxon>
        <taxon>Kiritimatiellota</taxon>
        <taxon>Kiritimatiellia</taxon>
        <taxon>Kiritimatiellales</taxon>
        <taxon>Pontiellaceae</taxon>
        <taxon>Pontiella</taxon>
    </lineage>
</organism>
<keyword evidence="2" id="KW-1185">Reference proteome</keyword>
<reference evidence="1 2" key="1">
    <citation type="submission" date="2019-04" db="EMBL/GenBank/DDBJ databases">
        <authorList>
            <person name="Van Vliet M D."/>
        </authorList>
    </citation>
    <scope>NUCLEOTIDE SEQUENCE [LARGE SCALE GENOMIC DNA]</scope>
    <source>
        <strain evidence="1 2">F1</strain>
    </source>
</reference>